<dbReference type="Proteomes" id="UP000236754">
    <property type="component" value="Unassembled WGS sequence"/>
</dbReference>
<dbReference type="AlphaFoldDB" id="A0A1H5YWY5"/>
<feature type="region of interest" description="Disordered" evidence="12">
    <location>
        <begin position="476"/>
        <end position="509"/>
    </location>
</feature>
<protein>
    <submittedName>
        <fullName evidence="17">NHLM bacteriocin system ABC transporter, peptidase/ATP-binding protein</fullName>
    </submittedName>
</protein>
<dbReference type="SMART" id="SM00382">
    <property type="entry name" value="AAA"/>
    <property type="match status" value="1"/>
</dbReference>
<evidence type="ECO:0000256" key="5">
    <source>
        <dbReference type="ARBA" id="ARBA00022741"/>
    </source>
</evidence>
<dbReference type="GO" id="GO:0005886">
    <property type="term" value="C:plasma membrane"/>
    <property type="evidence" value="ECO:0007669"/>
    <property type="project" value="UniProtKB-SubCell"/>
</dbReference>
<dbReference type="GO" id="GO:0015421">
    <property type="term" value="F:ABC-type oligopeptide transporter activity"/>
    <property type="evidence" value="ECO:0007669"/>
    <property type="project" value="TreeGrafter"/>
</dbReference>
<dbReference type="PANTHER" id="PTHR43394:SF1">
    <property type="entry name" value="ATP-BINDING CASSETTE SUB-FAMILY B MEMBER 10, MITOCHONDRIAL"/>
    <property type="match status" value="1"/>
</dbReference>
<dbReference type="Pfam" id="PF00664">
    <property type="entry name" value="ABC_membrane"/>
    <property type="match status" value="1"/>
</dbReference>
<keyword evidence="10 13" id="KW-0472">Membrane</keyword>
<dbReference type="Gene3D" id="1.20.1560.10">
    <property type="entry name" value="ABC transporter type 1, transmembrane domain"/>
    <property type="match status" value="1"/>
</dbReference>
<dbReference type="CDD" id="cd18569">
    <property type="entry name" value="ABC_6TM_NHLM_bacteriocin"/>
    <property type="match status" value="1"/>
</dbReference>
<dbReference type="GO" id="GO:0008234">
    <property type="term" value="F:cysteine-type peptidase activity"/>
    <property type="evidence" value="ECO:0007669"/>
    <property type="project" value="UniProtKB-KW"/>
</dbReference>
<evidence type="ECO:0000256" key="2">
    <source>
        <dbReference type="ARBA" id="ARBA00022448"/>
    </source>
</evidence>
<evidence type="ECO:0000313" key="17">
    <source>
        <dbReference type="EMBL" id="SEG27945.1"/>
    </source>
</evidence>
<evidence type="ECO:0000256" key="4">
    <source>
        <dbReference type="ARBA" id="ARBA00022692"/>
    </source>
</evidence>
<dbReference type="Pfam" id="PF03412">
    <property type="entry name" value="Peptidase_C39"/>
    <property type="match status" value="1"/>
</dbReference>
<dbReference type="PANTHER" id="PTHR43394">
    <property type="entry name" value="ATP-DEPENDENT PERMEASE MDL1, MITOCHONDRIAL"/>
    <property type="match status" value="1"/>
</dbReference>
<keyword evidence="6" id="KW-0378">Hydrolase</keyword>
<evidence type="ECO:0000259" key="16">
    <source>
        <dbReference type="PROSITE" id="PS50990"/>
    </source>
</evidence>
<dbReference type="InterPro" id="IPR022514">
    <property type="entry name" value="NHPM_micro_ABC1"/>
</dbReference>
<keyword evidence="7" id="KW-0788">Thiol protease</keyword>
<keyword evidence="8 17" id="KW-0067">ATP-binding</keyword>
<dbReference type="InterPro" id="IPR039421">
    <property type="entry name" value="Type_1_exporter"/>
</dbReference>
<feature type="domain" description="ABC transmembrane type-1" evidence="15">
    <location>
        <begin position="165"/>
        <end position="445"/>
    </location>
</feature>
<evidence type="ECO:0000256" key="3">
    <source>
        <dbReference type="ARBA" id="ARBA00022475"/>
    </source>
</evidence>
<feature type="compositionally biased region" description="Low complexity" evidence="12">
    <location>
        <begin position="476"/>
        <end position="490"/>
    </location>
</feature>
<evidence type="ECO:0000256" key="8">
    <source>
        <dbReference type="ARBA" id="ARBA00022840"/>
    </source>
</evidence>
<keyword evidence="2" id="KW-0813">Transport</keyword>
<evidence type="ECO:0000256" key="7">
    <source>
        <dbReference type="ARBA" id="ARBA00022807"/>
    </source>
</evidence>
<keyword evidence="7" id="KW-0645">Protease</keyword>
<evidence type="ECO:0000259" key="14">
    <source>
        <dbReference type="PROSITE" id="PS50893"/>
    </source>
</evidence>
<feature type="transmembrane region" description="Helical" evidence="13">
    <location>
        <begin position="162"/>
        <end position="188"/>
    </location>
</feature>
<dbReference type="InterPro" id="IPR011527">
    <property type="entry name" value="ABC1_TM_dom"/>
</dbReference>
<keyword evidence="9 13" id="KW-1133">Transmembrane helix</keyword>
<feature type="transmembrane region" description="Helical" evidence="13">
    <location>
        <begin position="200"/>
        <end position="220"/>
    </location>
</feature>
<dbReference type="InterPro" id="IPR003439">
    <property type="entry name" value="ABC_transporter-like_ATP-bd"/>
</dbReference>
<name>A0A1H5YWY5_9ACTN</name>
<feature type="transmembrane region" description="Helical" evidence="13">
    <location>
        <begin position="302"/>
        <end position="321"/>
    </location>
</feature>
<dbReference type="GO" id="GO:0005524">
    <property type="term" value="F:ATP binding"/>
    <property type="evidence" value="ECO:0007669"/>
    <property type="project" value="UniProtKB-KW"/>
</dbReference>
<dbReference type="EMBL" id="FNVU01000004">
    <property type="protein sequence ID" value="SEG27945.1"/>
    <property type="molecule type" value="Genomic_DNA"/>
</dbReference>
<dbReference type="SUPFAM" id="SSF90123">
    <property type="entry name" value="ABC transporter transmembrane region"/>
    <property type="match status" value="1"/>
</dbReference>
<keyword evidence="4 13" id="KW-0812">Transmembrane</keyword>
<feature type="transmembrane region" description="Helical" evidence="13">
    <location>
        <begin position="278"/>
        <end position="296"/>
    </location>
</feature>
<dbReference type="FunFam" id="3.40.50.300:FF:000299">
    <property type="entry name" value="ABC transporter ATP-binding protein/permease"/>
    <property type="match status" value="1"/>
</dbReference>
<dbReference type="Pfam" id="PF00005">
    <property type="entry name" value="ABC_tran"/>
    <property type="match status" value="1"/>
</dbReference>
<proteinExistence type="inferred from homology"/>
<keyword evidence="3" id="KW-1003">Cell membrane</keyword>
<dbReference type="Gene3D" id="3.90.70.10">
    <property type="entry name" value="Cysteine proteinases"/>
    <property type="match status" value="1"/>
</dbReference>
<accession>A0A1H5YWY5</accession>
<dbReference type="PROSITE" id="PS50929">
    <property type="entry name" value="ABC_TM1F"/>
    <property type="match status" value="1"/>
</dbReference>
<dbReference type="InterPro" id="IPR036640">
    <property type="entry name" value="ABC1_TM_sf"/>
</dbReference>
<dbReference type="GO" id="GO:0016887">
    <property type="term" value="F:ATP hydrolysis activity"/>
    <property type="evidence" value="ECO:0007669"/>
    <property type="project" value="InterPro"/>
</dbReference>
<dbReference type="PROSITE" id="PS50893">
    <property type="entry name" value="ABC_TRANSPORTER_2"/>
    <property type="match status" value="1"/>
</dbReference>
<feature type="domain" description="ABC transporter" evidence="14">
    <location>
        <begin position="514"/>
        <end position="747"/>
    </location>
</feature>
<organism evidence="17 18">
    <name type="scientific">Actinacidiphila yanglinensis</name>
    <dbReference type="NCBI Taxonomy" id="310779"/>
    <lineage>
        <taxon>Bacteria</taxon>
        <taxon>Bacillati</taxon>
        <taxon>Actinomycetota</taxon>
        <taxon>Actinomycetes</taxon>
        <taxon>Kitasatosporales</taxon>
        <taxon>Streptomycetaceae</taxon>
        <taxon>Actinacidiphila</taxon>
    </lineage>
</organism>
<keyword evidence="18" id="KW-1185">Reference proteome</keyword>
<evidence type="ECO:0000256" key="10">
    <source>
        <dbReference type="ARBA" id="ARBA00023136"/>
    </source>
</evidence>
<evidence type="ECO:0000256" key="6">
    <source>
        <dbReference type="ARBA" id="ARBA00022801"/>
    </source>
</evidence>
<dbReference type="InterPro" id="IPR003593">
    <property type="entry name" value="AAA+_ATPase"/>
</dbReference>
<gene>
    <name evidence="17" type="ORF">SAMN05216223_104166</name>
</gene>
<evidence type="ECO:0000256" key="9">
    <source>
        <dbReference type="ARBA" id="ARBA00022989"/>
    </source>
</evidence>
<feature type="domain" description="Peptidase C39" evidence="16">
    <location>
        <begin position="10"/>
        <end position="133"/>
    </location>
</feature>
<dbReference type="InterPro" id="IPR027417">
    <property type="entry name" value="P-loop_NTPase"/>
</dbReference>
<evidence type="ECO:0000313" key="18">
    <source>
        <dbReference type="Proteomes" id="UP000236754"/>
    </source>
</evidence>
<evidence type="ECO:0000256" key="1">
    <source>
        <dbReference type="ARBA" id="ARBA00004651"/>
    </source>
</evidence>
<dbReference type="GO" id="GO:0006508">
    <property type="term" value="P:proteolysis"/>
    <property type="evidence" value="ECO:0007669"/>
    <property type="project" value="InterPro"/>
</dbReference>
<evidence type="ECO:0000256" key="12">
    <source>
        <dbReference type="SAM" id="MobiDB-lite"/>
    </source>
</evidence>
<sequence length="748" mass="81001">MRVKTPTVIQLEAVECGAASLSMVLGFFGRFVQLEELRTACGVSRDGAKAVNLLRAARSYGLLASGRQMEVEKLKKLRPPTILFWNFNHFVVYEGMGTRLGRPVVHLNDPASGKRTVTMEEFDKSFTGVVLTFERGPDFKRGGRPPRISTDLYSRYRRNGGALMLALLASILLIIPGVAVPAFTRAFIDRVLTNGDHSFITPLIGAMAVASVLTVVLTLLQQTHLLRVESSTAIRSSARVVRHLLRLPVVFFTQRNPAEISQRVASNDRIAEILSRDVATAAVSALLVVFYAILLWTYDVQLTLIGVGVALLNIVVLRLVARLRSDAVSKLRADRARLTAASFNGLQLIETMKASGSENDYFGRWAGFQAKVASGSQVLGTPTALLAVVPPFLAAVDSGCILLIGGHKAIDGQISIGLLVAFQTLVTNFTRPVSQLSNLGPRVQDVAADINRLKDIERFPLASDFTNKVLDAAPAGGAGQAPVPQDPQGQYGQHGAGQPAPRKSSRRPTSVASVKMIDVTFGYSPLGDPLLRDFDLTVLPGQRVALVGGSGSGKSTVSRLIAGLYEPRSGQILFDGRERRTYTRDTLGNSVAFVDQDIFLFEGTVRENVTLWDTSIPDERIVAALRDAAVYDVVASRPGTLNSLVSEGGTNFSGGQRQRLEIARALVRGPSVMVLDEATSALDAETEKRIDDNLRRLGCACVIIAHRLSTIRDSDEILVLDHGRVVQRGTHHALAKAEGLYADLIREQ</sequence>
<keyword evidence="5" id="KW-0547">Nucleotide-binding</keyword>
<dbReference type="NCBIfam" id="TIGR03796">
    <property type="entry name" value="NHLM_micro_ABC1"/>
    <property type="match status" value="1"/>
</dbReference>
<dbReference type="PROSITE" id="PS00211">
    <property type="entry name" value="ABC_TRANSPORTER_1"/>
    <property type="match status" value="1"/>
</dbReference>
<dbReference type="Gene3D" id="3.40.50.300">
    <property type="entry name" value="P-loop containing nucleotide triphosphate hydrolases"/>
    <property type="match status" value="1"/>
</dbReference>
<evidence type="ECO:0000259" key="15">
    <source>
        <dbReference type="PROSITE" id="PS50929"/>
    </source>
</evidence>
<evidence type="ECO:0000256" key="11">
    <source>
        <dbReference type="ARBA" id="ARBA00061644"/>
    </source>
</evidence>
<dbReference type="SUPFAM" id="SSF52540">
    <property type="entry name" value="P-loop containing nucleoside triphosphate hydrolases"/>
    <property type="match status" value="1"/>
</dbReference>
<dbReference type="InterPro" id="IPR005074">
    <property type="entry name" value="Peptidase_C39"/>
</dbReference>
<dbReference type="InterPro" id="IPR017871">
    <property type="entry name" value="ABC_transporter-like_CS"/>
</dbReference>
<comment type="subcellular location">
    <subcellularLocation>
        <location evidence="1">Cell membrane</location>
        <topology evidence="1">Multi-pass membrane protein</topology>
    </subcellularLocation>
</comment>
<reference evidence="17 18" key="1">
    <citation type="submission" date="2016-10" db="EMBL/GenBank/DDBJ databases">
        <authorList>
            <person name="de Groot N.N."/>
        </authorList>
    </citation>
    <scope>NUCLEOTIDE SEQUENCE [LARGE SCALE GENOMIC DNA]</scope>
    <source>
        <strain evidence="17 18">CGMCC 4.2023</strain>
    </source>
</reference>
<dbReference type="PROSITE" id="PS50990">
    <property type="entry name" value="PEPTIDASE_C39"/>
    <property type="match status" value="1"/>
</dbReference>
<evidence type="ECO:0000256" key="13">
    <source>
        <dbReference type="SAM" id="Phobius"/>
    </source>
</evidence>
<comment type="similarity">
    <text evidence="11">Belongs to the ABC transporter superfamily. Lipid exporter (TC 3.A.1.106) family.</text>
</comment>